<dbReference type="RefSeq" id="XP_001415473.1">
    <property type="nucleotide sequence ID" value="XM_001415436.1"/>
</dbReference>
<dbReference type="GO" id="GO:0043248">
    <property type="term" value="P:proteasome assembly"/>
    <property type="evidence" value="ECO:0007669"/>
    <property type="project" value="InterPro"/>
</dbReference>
<keyword evidence="2" id="KW-1185">Reference proteome</keyword>
<dbReference type="GO" id="GO:0005829">
    <property type="term" value="C:cytosol"/>
    <property type="evidence" value="ECO:0007669"/>
    <property type="project" value="TreeGrafter"/>
</dbReference>
<proteinExistence type="predicted"/>
<sequence length="388" mass="39968">MEEGARAAAAATRAATTRRCGEKDTGTAIAASGALLALCARFPEMLEDVLGDVLEETSREGGTSEAKVRGLAFAASAAAANEDAASVVVKSGALDACVREIDGPDLLSSLASLEILAEVAESSSAAARGLKSVGSLGDALVRATLDETADPALRTRAMIVGARIAATCATSDEALVQEMARVLTAQESNFRDAVVDAAGELCLTNAIVATNFVKTTKTVVFTAADSALRGRGESQVVALHALANVFGAERGEQEILDDEAESILADAIFAACGSKSFGDIISTALANKSDHFVNLRVAVYRLLSTAGHRARFAEEIAAHPSARDALALDVEPALVAARARRRALAALADADIADARARDLFRVAATASPRASTSRPSAVPDVLASHRQ</sequence>
<protein>
    <submittedName>
        <fullName evidence="1">Uncharacterized protein</fullName>
    </submittedName>
</protein>
<dbReference type="PANTHER" id="PTHR13554:SF10">
    <property type="entry name" value="26S PROTEASOME NON-ATPASE REGULATORY SUBUNIT 5"/>
    <property type="match status" value="1"/>
</dbReference>
<dbReference type="AlphaFoldDB" id="A4RQY8"/>
<dbReference type="KEGG" id="olu:OSTLU_28830"/>
<dbReference type="HOGENOM" id="CLU_712482_0_0_1"/>
<reference evidence="1 2" key="1">
    <citation type="journal article" date="2007" name="Proc. Natl. Acad. Sci. U.S.A.">
        <title>The tiny eukaryote Ostreococcus provides genomic insights into the paradox of plankton speciation.</title>
        <authorList>
            <person name="Palenik B."/>
            <person name="Grimwood J."/>
            <person name="Aerts A."/>
            <person name="Rouze P."/>
            <person name="Salamov A."/>
            <person name="Putnam N."/>
            <person name="Dupont C."/>
            <person name="Jorgensen R."/>
            <person name="Derelle E."/>
            <person name="Rombauts S."/>
            <person name="Zhou K."/>
            <person name="Otillar R."/>
            <person name="Merchant S.S."/>
            <person name="Podell S."/>
            <person name="Gaasterland T."/>
            <person name="Napoli C."/>
            <person name="Gendler K."/>
            <person name="Manuell A."/>
            <person name="Tai V."/>
            <person name="Vallon O."/>
            <person name="Piganeau G."/>
            <person name="Jancek S."/>
            <person name="Heijde M."/>
            <person name="Jabbari K."/>
            <person name="Bowler C."/>
            <person name="Lohr M."/>
            <person name="Robbens S."/>
            <person name="Werner G."/>
            <person name="Dubchak I."/>
            <person name="Pazour G.J."/>
            <person name="Ren Q."/>
            <person name="Paulsen I."/>
            <person name="Delwiche C."/>
            <person name="Schmutz J."/>
            <person name="Rokhsar D."/>
            <person name="Van de Peer Y."/>
            <person name="Moreau H."/>
            <person name="Grigoriev I.V."/>
        </authorList>
    </citation>
    <scope>NUCLEOTIDE SEQUENCE [LARGE SCALE GENOMIC DNA]</scope>
    <source>
        <strain evidence="1 2">CCE9901</strain>
    </source>
</reference>
<gene>
    <name evidence="1" type="ORF">OSTLU_28830</name>
</gene>
<dbReference type="PANTHER" id="PTHR13554">
    <property type="entry name" value="26S PROTEASOME NON-ATPASE REGULATORY SUBUNIT 5-RELATED"/>
    <property type="match status" value="1"/>
</dbReference>
<dbReference type="eggNOG" id="KOG4413">
    <property type="taxonomic scope" value="Eukaryota"/>
</dbReference>
<dbReference type="OrthoDB" id="10006023at2759"/>
<evidence type="ECO:0000313" key="1">
    <source>
        <dbReference type="EMBL" id="ABO93765.1"/>
    </source>
</evidence>
<evidence type="ECO:0000313" key="2">
    <source>
        <dbReference type="Proteomes" id="UP000001568"/>
    </source>
</evidence>
<dbReference type="InterPro" id="IPR019538">
    <property type="entry name" value="PSMD5"/>
</dbReference>
<organism evidence="1 2">
    <name type="scientific">Ostreococcus lucimarinus (strain CCE9901)</name>
    <dbReference type="NCBI Taxonomy" id="436017"/>
    <lineage>
        <taxon>Eukaryota</taxon>
        <taxon>Viridiplantae</taxon>
        <taxon>Chlorophyta</taxon>
        <taxon>Mamiellophyceae</taxon>
        <taxon>Mamiellales</taxon>
        <taxon>Bathycoccaceae</taxon>
        <taxon>Ostreococcus</taxon>
    </lineage>
</organism>
<dbReference type="GeneID" id="5000013"/>
<dbReference type="SUPFAM" id="SSF48371">
    <property type="entry name" value="ARM repeat"/>
    <property type="match status" value="1"/>
</dbReference>
<accession>A4RQY8</accession>
<name>A4RQY8_OSTLU</name>
<dbReference type="OMA" id="CARFPEM"/>
<dbReference type="Gramene" id="ABO93765">
    <property type="protein sequence ID" value="ABO93765"/>
    <property type="gene ID" value="OSTLU_28830"/>
</dbReference>
<dbReference type="InterPro" id="IPR016024">
    <property type="entry name" value="ARM-type_fold"/>
</dbReference>
<dbReference type="STRING" id="436017.A4RQY8"/>
<dbReference type="Proteomes" id="UP000001568">
    <property type="component" value="Chromosome 1"/>
</dbReference>
<dbReference type="EMBL" id="CP000581">
    <property type="protein sequence ID" value="ABO93765.1"/>
    <property type="molecule type" value="Genomic_DNA"/>
</dbReference>